<evidence type="ECO:0000313" key="4">
    <source>
        <dbReference type="Proteomes" id="UP000315439"/>
    </source>
</evidence>
<sequence length="117" mass="13703">MSNALQVYGIRNCDTVKKALKWLNENQLDTEFHDFKKESLPEAVVAEWFSQIDQKKLINRRGLTWRKLDDSQKALTEPSDLIPLIIENPTLVKRPVVFHQGVWSVGYDESDWQSRFL</sequence>
<evidence type="ECO:0000256" key="2">
    <source>
        <dbReference type="PROSITE-ProRule" id="PRU01282"/>
    </source>
</evidence>
<organism evidence="3 4">
    <name type="scientific">Aliikangiella coralliicola</name>
    <dbReference type="NCBI Taxonomy" id="2592383"/>
    <lineage>
        <taxon>Bacteria</taxon>
        <taxon>Pseudomonadati</taxon>
        <taxon>Pseudomonadota</taxon>
        <taxon>Gammaproteobacteria</taxon>
        <taxon>Oceanospirillales</taxon>
        <taxon>Pleioneaceae</taxon>
        <taxon>Aliikangiella</taxon>
    </lineage>
</organism>
<comment type="similarity">
    <text evidence="1 2">Belongs to the ArsC family.</text>
</comment>
<dbReference type="InterPro" id="IPR006660">
    <property type="entry name" value="Arsenate_reductase-like"/>
</dbReference>
<proteinExistence type="inferred from homology"/>
<dbReference type="NCBIfam" id="TIGR01617">
    <property type="entry name" value="arsC_related"/>
    <property type="match status" value="1"/>
</dbReference>
<gene>
    <name evidence="3" type="ORF">FLL46_25390</name>
</gene>
<protein>
    <submittedName>
        <fullName evidence="3">Spx/MgsR family RNA polymerase-binding regulatory protein</fullName>
    </submittedName>
</protein>
<dbReference type="RefSeq" id="WP_142935019.1">
    <property type="nucleotide sequence ID" value="NZ_ML660172.1"/>
</dbReference>
<evidence type="ECO:0000256" key="1">
    <source>
        <dbReference type="ARBA" id="ARBA00007198"/>
    </source>
</evidence>
<dbReference type="EMBL" id="VIKS01000016">
    <property type="protein sequence ID" value="TQV81488.1"/>
    <property type="molecule type" value="Genomic_DNA"/>
</dbReference>
<dbReference type="AlphaFoldDB" id="A0A545TW82"/>
<dbReference type="PROSITE" id="PS51353">
    <property type="entry name" value="ARSC"/>
    <property type="match status" value="1"/>
</dbReference>
<reference evidence="3 4" key="1">
    <citation type="submission" date="2019-07" db="EMBL/GenBank/DDBJ databases">
        <title>Draft genome for Aliikangiella sp. M105.</title>
        <authorList>
            <person name="Wang G."/>
        </authorList>
    </citation>
    <scope>NUCLEOTIDE SEQUENCE [LARGE SCALE GENOMIC DNA]</scope>
    <source>
        <strain evidence="3 4">M105</strain>
    </source>
</reference>
<dbReference type="Pfam" id="PF03960">
    <property type="entry name" value="ArsC"/>
    <property type="match status" value="1"/>
</dbReference>
<name>A0A545TW82_9GAMM</name>
<accession>A0A545TW82</accession>
<dbReference type="InterPro" id="IPR036249">
    <property type="entry name" value="Thioredoxin-like_sf"/>
</dbReference>
<dbReference type="PANTHER" id="PTHR30041:SF8">
    <property type="entry name" value="PROTEIN YFFB"/>
    <property type="match status" value="1"/>
</dbReference>
<comment type="caution">
    <text evidence="3">The sequence shown here is derived from an EMBL/GenBank/DDBJ whole genome shotgun (WGS) entry which is preliminary data.</text>
</comment>
<dbReference type="InterPro" id="IPR006504">
    <property type="entry name" value="Tscrpt_reg_Spx/MgsR"/>
</dbReference>
<evidence type="ECO:0000313" key="3">
    <source>
        <dbReference type="EMBL" id="TQV81488.1"/>
    </source>
</evidence>
<dbReference type="SUPFAM" id="SSF52833">
    <property type="entry name" value="Thioredoxin-like"/>
    <property type="match status" value="1"/>
</dbReference>
<dbReference type="PANTHER" id="PTHR30041">
    <property type="entry name" value="ARSENATE REDUCTASE"/>
    <property type="match status" value="1"/>
</dbReference>
<keyword evidence="4" id="KW-1185">Reference proteome</keyword>
<dbReference type="Proteomes" id="UP000315439">
    <property type="component" value="Unassembled WGS sequence"/>
</dbReference>
<dbReference type="Gene3D" id="3.40.30.10">
    <property type="entry name" value="Glutaredoxin"/>
    <property type="match status" value="1"/>
</dbReference>
<dbReference type="OrthoDB" id="9803749at2"/>